<organism evidence="3">
    <name type="scientific">Setaria italica</name>
    <name type="common">Foxtail millet</name>
    <name type="synonym">Panicum italicum</name>
    <dbReference type="NCBI Taxonomy" id="4555"/>
    <lineage>
        <taxon>Eukaryota</taxon>
        <taxon>Viridiplantae</taxon>
        <taxon>Streptophyta</taxon>
        <taxon>Embryophyta</taxon>
        <taxon>Tracheophyta</taxon>
        <taxon>Spermatophyta</taxon>
        <taxon>Magnoliopsida</taxon>
        <taxon>Liliopsida</taxon>
        <taxon>Poales</taxon>
        <taxon>Poaceae</taxon>
        <taxon>PACMAD clade</taxon>
        <taxon>Panicoideae</taxon>
        <taxon>Panicodae</taxon>
        <taxon>Paniceae</taxon>
        <taxon>Cenchrinae</taxon>
        <taxon>Setaria</taxon>
    </lineage>
</organism>
<feature type="compositionally biased region" description="Low complexity" evidence="1">
    <location>
        <begin position="32"/>
        <end position="50"/>
    </location>
</feature>
<feature type="domain" description="PORR" evidence="2">
    <location>
        <begin position="191"/>
        <end position="303"/>
    </location>
</feature>
<dbReference type="OrthoDB" id="1676166at2759"/>
<dbReference type="HOGENOM" id="CLU_589752_0_0_1"/>
<feature type="region of interest" description="Disordered" evidence="1">
    <location>
        <begin position="1"/>
        <end position="57"/>
    </location>
</feature>
<feature type="region of interest" description="Disordered" evidence="1">
    <location>
        <begin position="71"/>
        <end position="129"/>
    </location>
</feature>
<reference evidence="4" key="3">
    <citation type="submission" date="2018-08" db="UniProtKB">
        <authorList>
            <consortium name="EnsemblPlants"/>
        </authorList>
    </citation>
    <scope>IDENTIFICATION</scope>
    <source>
        <strain evidence="4">Yugu1</strain>
    </source>
</reference>
<dbReference type="Proteomes" id="UP000004995">
    <property type="component" value="Unassembled WGS sequence"/>
</dbReference>
<evidence type="ECO:0000313" key="4">
    <source>
        <dbReference type="EnsemblPlants" id="KQL06320"/>
    </source>
</evidence>
<dbReference type="EMBL" id="AGNK02003242">
    <property type="status" value="NOT_ANNOTATED_CDS"/>
    <property type="molecule type" value="Genomic_DNA"/>
</dbReference>
<keyword evidence="5" id="KW-1185">Reference proteome</keyword>
<proteinExistence type="predicted"/>
<dbReference type="STRING" id="4555.K3XR01"/>
<evidence type="ECO:0000259" key="2">
    <source>
        <dbReference type="Pfam" id="PF11955"/>
    </source>
</evidence>
<dbReference type="InterPro" id="IPR045040">
    <property type="entry name" value="PORR_fam"/>
</dbReference>
<reference evidence="3" key="2">
    <citation type="submission" date="2015-07" db="EMBL/GenBank/DDBJ databases">
        <authorList>
            <person name="Noorani M."/>
        </authorList>
    </citation>
    <scope>NUCLEOTIDE SEQUENCE</scope>
    <source>
        <strain evidence="3">Yugu1</strain>
    </source>
</reference>
<protein>
    <recommendedName>
        <fullName evidence="2">PORR domain-containing protein</fullName>
    </recommendedName>
</protein>
<feature type="domain" description="PORR" evidence="2">
    <location>
        <begin position="312"/>
        <end position="452"/>
    </location>
</feature>
<evidence type="ECO:0000313" key="5">
    <source>
        <dbReference type="Proteomes" id="UP000004995"/>
    </source>
</evidence>
<gene>
    <name evidence="3" type="ORF">SETIT_5G263200v2</name>
</gene>
<dbReference type="GO" id="GO:0003723">
    <property type="term" value="F:RNA binding"/>
    <property type="evidence" value="ECO:0007669"/>
    <property type="project" value="InterPro"/>
</dbReference>
<dbReference type="FunCoup" id="K3XR01">
    <property type="interactions" value="1264"/>
</dbReference>
<evidence type="ECO:0000313" key="3">
    <source>
        <dbReference type="EMBL" id="RCV26653.1"/>
    </source>
</evidence>
<dbReference type="eggNOG" id="ENOG502QRV0">
    <property type="taxonomic scope" value="Eukaryota"/>
</dbReference>
<evidence type="ECO:0000256" key="1">
    <source>
        <dbReference type="SAM" id="MobiDB-lite"/>
    </source>
</evidence>
<dbReference type="Pfam" id="PF11955">
    <property type="entry name" value="PORR"/>
    <property type="match status" value="2"/>
</dbReference>
<sequence>MGLFNCCRRPSTREPRPEFRQPPSDLTRGGNSSLPVPVSRLSRRPSSPLPAARCCRPSSAPLPVVNSRISHIPIRAQTPRGSGGSLPSPAPRRRPTECALTGGHTRPVHAAVPSPSWEESKSRSRPSARLPGHLYLIPGALSFIQWKAMSSFSAGHGRRPKKKLYHREPGLDKAMDLRKKPALLLTGSLLVRDLEKEVGFVQKWNFLSLIERHPNIFHVSGGSASREPIAVTLTEKARKISSEEAQARELMEPILVRNLRKLLMMSMDCQIPLDKIELIQSDLGLPKNFRNNLTPRIFEGFQIGCRGIPKDGNILGPFAFKLKYPAGFRPNQKYLEEVVKWQKMAFPSPYLNARRVEPATRQARKRAVAVLHEILSLTMERQLTSDKLDVFHNEYRLPCKLLLCLVKNHGIFYITNKGARSTAFLKEAYDNSNLIDKCPLVKFHDHCASLIGRPCFNSENPRAV</sequence>
<dbReference type="PANTHER" id="PTHR31476:SF11">
    <property type="entry name" value="UBIQUITIN CARBOXYL-TERMINAL HYDROLASE FAMILY PROTEIN"/>
    <property type="match status" value="1"/>
</dbReference>
<dbReference type="AlphaFoldDB" id="K3XR01"/>
<dbReference type="Gramene" id="KQL06320">
    <property type="protein sequence ID" value="KQL06320"/>
    <property type="gene ID" value="SETIT_004340mg"/>
</dbReference>
<dbReference type="EnsemblPlants" id="KQL06320">
    <property type="protein sequence ID" value="KQL06320"/>
    <property type="gene ID" value="SETIT_004340mg"/>
</dbReference>
<name>K3XR01_SETIT</name>
<reference evidence="3 5" key="1">
    <citation type="journal article" date="2012" name="Nat. Biotechnol.">
        <title>Reference genome sequence of the model plant Setaria.</title>
        <authorList>
            <person name="Bennetzen J.L."/>
            <person name="Schmutz J."/>
            <person name="Wang H."/>
            <person name="Percifield R."/>
            <person name="Hawkins J."/>
            <person name="Pontaroli A.C."/>
            <person name="Estep M."/>
            <person name="Feng L."/>
            <person name="Vaughn J.N."/>
            <person name="Grimwood J."/>
            <person name="Jenkins J."/>
            <person name="Barry K."/>
            <person name="Lindquist E."/>
            <person name="Hellsten U."/>
            <person name="Deshpande S."/>
            <person name="Wang X."/>
            <person name="Wu X."/>
            <person name="Mitros T."/>
            <person name="Triplett J."/>
            <person name="Yang X."/>
            <person name="Ye C.Y."/>
            <person name="Mauro-Herrera M."/>
            <person name="Wang L."/>
            <person name="Li P."/>
            <person name="Sharma M."/>
            <person name="Sharma R."/>
            <person name="Ronald P.C."/>
            <person name="Panaud O."/>
            <person name="Kellogg E.A."/>
            <person name="Brutnell T.P."/>
            <person name="Doust A.N."/>
            <person name="Tuskan G.A."/>
            <person name="Rokhsar D."/>
            <person name="Devos K.M."/>
        </authorList>
    </citation>
    <scope>NUCLEOTIDE SEQUENCE [LARGE SCALE GENOMIC DNA]</scope>
    <source>
        <strain evidence="5">cv. Yugu1</strain>
        <strain evidence="3">Yugu1</strain>
    </source>
</reference>
<dbReference type="InterPro" id="IPR021099">
    <property type="entry name" value="PORR_domain"/>
</dbReference>
<dbReference type="PANTHER" id="PTHR31476">
    <property type="entry name" value="PROTEIN WHAT'S THIS FACTOR 1 HOMOLOG, CHLOROPLASTIC"/>
    <property type="match status" value="1"/>
</dbReference>
<dbReference type="EMBL" id="CM003532">
    <property type="protein sequence ID" value="RCV26653.1"/>
    <property type="molecule type" value="Genomic_DNA"/>
</dbReference>
<accession>K3XR01</accession>
<dbReference type="OMA" id="PCFNSEN"/>